<dbReference type="OrthoDB" id="2633250at2"/>
<dbReference type="InterPro" id="IPR013658">
    <property type="entry name" value="SGL"/>
</dbReference>
<evidence type="ECO:0000259" key="4">
    <source>
        <dbReference type="Pfam" id="PF08450"/>
    </source>
</evidence>
<dbReference type="EMBL" id="CP002049">
    <property type="protein sequence ID" value="ADI16026.1"/>
    <property type="molecule type" value="Genomic_DNA"/>
</dbReference>
<feature type="active site" description="Proton donor/acceptor" evidence="2">
    <location>
        <position position="188"/>
    </location>
</feature>
<proteinExistence type="inferred from homology"/>
<dbReference type="GO" id="GO:0004341">
    <property type="term" value="F:gluconolactonase activity"/>
    <property type="evidence" value="ECO:0007669"/>
    <property type="project" value="TreeGrafter"/>
</dbReference>
<dbReference type="AlphaFoldDB" id="D7CW76"/>
<evidence type="ECO:0000313" key="6">
    <source>
        <dbReference type="Proteomes" id="UP000000379"/>
    </source>
</evidence>
<dbReference type="HOGENOM" id="CLU_036110_3_2_0"/>
<dbReference type="Gene3D" id="2.120.10.30">
    <property type="entry name" value="TolB, C-terminal domain"/>
    <property type="match status" value="1"/>
</dbReference>
<dbReference type="STRING" id="649638.Trad_2931"/>
<dbReference type="Pfam" id="PF08450">
    <property type="entry name" value="SGL"/>
    <property type="match status" value="1"/>
</dbReference>
<dbReference type="PANTHER" id="PTHR10907">
    <property type="entry name" value="REGUCALCIN"/>
    <property type="match status" value="1"/>
</dbReference>
<evidence type="ECO:0000256" key="1">
    <source>
        <dbReference type="ARBA" id="ARBA00008853"/>
    </source>
</evidence>
<accession>D7CW76</accession>
<dbReference type="GO" id="GO:0005509">
    <property type="term" value="F:calcium ion binding"/>
    <property type="evidence" value="ECO:0007669"/>
    <property type="project" value="TreeGrafter"/>
</dbReference>
<protein>
    <submittedName>
        <fullName evidence="5">SMP-30/Gluconolaconase/LRE domain protein</fullName>
    </submittedName>
</protein>
<dbReference type="GO" id="GO:0019853">
    <property type="term" value="P:L-ascorbic acid biosynthetic process"/>
    <property type="evidence" value="ECO:0007669"/>
    <property type="project" value="TreeGrafter"/>
</dbReference>
<evidence type="ECO:0000256" key="2">
    <source>
        <dbReference type="PIRSR" id="PIRSR605511-1"/>
    </source>
</evidence>
<comment type="cofactor">
    <cofactor evidence="3">
        <name>Zn(2+)</name>
        <dbReference type="ChEBI" id="CHEBI:29105"/>
    </cofactor>
    <text evidence="3">Binds 1 divalent metal cation per subunit.</text>
</comment>
<dbReference type="PRINTS" id="PR01790">
    <property type="entry name" value="SMP30FAMILY"/>
</dbReference>
<dbReference type="SUPFAM" id="SSF63829">
    <property type="entry name" value="Calcium-dependent phosphotriesterase"/>
    <property type="match status" value="1"/>
</dbReference>
<dbReference type="InterPro" id="IPR011042">
    <property type="entry name" value="6-blade_b-propeller_TolB-like"/>
</dbReference>
<organism evidence="5 6">
    <name type="scientific">Truepera radiovictrix (strain DSM 17093 / CIP 108686 / LMG 22925 / RQ-24)</name>
    <dbReference type="NCBI Taxonomy" id="649638"/>
    <lineage>
        <taxon>Bacteria</taxon>
        <taxon>Thermotogati</taxon>
        <taxon>Deinococcota</taxon>
        <taxon>Deinococci</taxon>
        <taxon>Trueperales</taxon>
        <taxon>Trueperaceae</taxon>
        <taxon>Truepera</taxon>
    </lineage>
</organism>
<keyword evidence="6" id="KW-1185">Reference proteome</keyword>
<comment type="similarity">
    <text evidence="1">Belongs to the SMP-30/CGR1 family.</text>
</comment>
<dbReference type="KEGG" id="tra:Trad_2931"/>
<feature type="binding site" evidence="3">
    <location>
        <position position="188"/>
    </location>
    <ligand>
        <name>a divalent metal cation</name>
        <dbReference type="ChEBI" id="CHEBI:60240"/>
    </ligand>
</feature>
<dbReference type="RefSeq" id="WP_013179385.1">
    <property type="nucleotide sequence ID" value="NC_014221.1"/>
</dbReference>
<dbReference type="PANTHER" id="PTHR10907:SF47">
    <property type="entry name" value="REGUCALCIN"/>
    <property type="match status" value="1"/>
</dbReference>
<feature type="binding site" evidence="3">
    <location>
        <position position="138"/>
    </location>
    <ligand>
        <name>a divalent metal cation</name>
        <dbReference type="ChEBI" id="CHEBI:60240"/>
    </ligand>
</feature>
<keyword evidence="3" id="KW-0862">Zinc</keyword>
<evidence type="ECO:0000256" key="3">
    <source>
        <dbReference type="PIRSR" id="PIRSR605511-2"/>
    </source>
</evidence>
<dbReference type="InterPro" id="IPR005511">
    <property type="entry name" value="SMP-30"/>
</dbReference>
<feature type="binding site" evidence="3">
    <location>
        <position position="94"/>
    </location>
    <ligand>
        <name>substrate</name>
    </ligand>
</feature>
<reference evidence="6" key="1">
    <citation type="submission" date="2010-05" db="EMBL/GenBank/DDBJ databases">
        <title>The complete genome of Truepera radiovictris DSM 17093.</title>
        <authorList>
            <consortium name="US DOE Joint Genome Institute (JGI-PGF)"/>
            <person name="Lucas S."/>
            <person name="Copeland A."/>
            <person name="Lapidus A."/>
            <person name="Glavina del Rio T."/>
            <person name="Dalin E."/>
            <person name="Tice H."/>
            <person name="Bruce D."/>
            <person name="Goodwin L."/>
            <person name="Pitluck S."/>
            <person name="Kyrpides N."/>
            <person name="Mavromatis K."/>
            <person name="Ovchinnikova G."/>
            <person name="Munk A.C."/>
            <person name="Detter J.C."/>
            <person name="Han C."/>
            <person name="Tapia R."/>
            <person name="Land M."/>
            <person name="Hauser L."/>
            <person name="Markowitz V."/>
            <person name="Cheng J.-F."/>
            <person name="Hugenholtz P."/>
            <person name="Woyke T."/>
            <person name="Wu D."/>
            <person name="Tindall B."/>
            <person name="Pomrenke H.G."/>
            <person name="Brambilla E."/>
            <person name="Klenk H.-P."/>
            <person name="Eisen J.A."/>
        </authorList>
    </citation>
    <scope>NUCLEOTIDE SEQUENCE [LARGE SCALE GENOMIC DNA]</scope>
    <source>
        <strain evidence="6">DSM 17093 / CIP 108686 / LMG 22925 / RQ-24</strain>
    </source>
</reference>
<dbReference type="eggNOG" id="COG3386">
    <property type="taxonomic scope" value="Bacteria"/>
</dbReference>
<evidence type="ECO:0000313" key="5">
    <source>
        <dbReference type="EMBL" id="ADI16026.1"/>
    </source>
</evidence>
<gene>
    <name evidence="5" type="ordered locus">Trad_2931</name>
</gene>
<feature type="domain" description="SMP-30/Gluconolactonase/LRE-like region" evidence="4">
    <location>
        <begin position="11"/>
        <end position="247"/>
    </location>
</feature>
<name>D7CW76_TRURR</name>
<keyword evidence="3" id="KW-0479">Metal-binding</keyword>
<reference evidence="5 6" key="2">
    <citation type="journal article" date="2011" name="Stand. Genomic Sci.">
        <title>Complete genome sequence of Truepera radiovictrix type strain (RQ-24).</title>
        <authorList>
            <person name="Ivanova N."/>
            <person name="Rohde C."/>
            <person name="Munk C."/>
            <person name="Nolan M."/>
            <person name="Lucas S."/>
            <person name="Del Rio T.G."/>
            <person name="Tice H."/>
            <person name="Deshpande S."/>
            <person name="Cheng J.F."/>
            <person name="Tapia R."/>
            <person name="Han C."/>
            <person name="Goodwin L."/>
            <person name="Pitluck S."/>
            <person name="Liolios K."/>
            <person name="Mavromatis K."/>
            <person name="Mikhailova N."/>
            <person name="Pati A."/>
            <person name="Chen A."/>
            <person name="Palaniappan K."/>
            <person name="Land M."/>
            <person name="Hauser L."/>
            <person name="Chang Y.J."/>
            <person name="Jeffries C.D."/>
            <person name="Brambilla E."/>
            <person name="Rohde M."/>
            <person name="Goker M."/>
            <person name="Tindall B.J."/>
            <person name="Woyke T."/>
            <person name="Bristow J."/>
            <person name="Eisen J.A."/>
            <person name="Markowitz V."/>
            <person name="Hugenholtz P."/>
            <person name="Kyrpides N.C."/>
            <person name="Klenk H.P."/>
            <person name="Lapidus A."/>
        </authorList>
    </citation>
    <scope>NUCLEOTIDE SEQUENCE [LARGE SCALE GENOMIC DNA]</scope>
    <source>
        <strain evidence="6">DSM 17093 / CIP 108686 / LMG 22925 / RQ-24</strain>
    </source>
</reference>
<feature type="binding site" evidence="3">
    <location>
        <position position="92"/>
    </location>
    <ligand>
        <name>substrate</name>
    </ligand>
</feature>
<sequence length="275" mass="29372">MDILVQANCKLGENPLWDTREACLYWTDIDGGTLHRFKDGGHDVIYSGEKVGGFTLQDDGSLLLFRVRDIARLVVGEEAVVLREVDEPGMARFNDVIAAPNGEVFAGTIGASKTSGGLYRVGLDGSVTKLFGGTGTANGMGFSPDLSAFYWTDSTARHIYRFAYDADTNALSARERVYAAAEDEGTPDGLAMAADGSFYSARFRGGAILHHAPDGEVLERLAVDAQNVSSAAFGGPNFDELFVTTAQGDGAGAGAIFHHKVGHKGRLEFRSRVLL</sequence>
<feature type="binding site" evidence="3">
    <location>
        <position position="13"/>
    </location>
    <ligand>
        <name>a divalent metal cation</name>
        <dbReference type="ChEBI" id="CHEBI:60240"/>
    </ligand>
</feature>
<dbReference type="Proteomes" id="UP000000379">
    <property type="component" value="Chromosome"/>
</dbReference>